<name>A0A0G1PJZ4_9BACT</name>
<protein>
    <submittedName>
        <fullName evidence="2">Uncharacterized protein</fullName>
    </submittedName>
</protein>
<evidence type="ECO:0000256" key="1">
    <source>
        <dbReference type="SAM" id="Phobius"/>
    </source>
</evidence>
<keyword evidence="1" id="KW-0472">Membrane</keyword>
<reference evidence="2 3" key="1">
    <citation type="journal article" date="2015" name="Nature">
        <title>rRNA introns, odd ribosomes, and small enigmatic genomes across a large radiation of phyla.</title>
        <authorList>
            <person name="Brown C.T."/>
            <person name="Hug L.A."/>
            <person name="Thomas B.C."/>
            <person name="Sharon I."/>
            <person name="Castelle C.J."/>
            <person name="Singh A."/>
            <person name="Wilkins M.J."/>
            <person name="Williams K.H."/>
            <person name="Banfield J.F."/>
        </authorList>
    </citation>
    <scope>NUCLEOTIDE SEQUENCE [LARGE SCALE GENOMIC DNA]</scope>
</reference>
<feature type="transmembrane region" description="Helical" evidence="1">
    <location>
        <begin position="7"/>
        <end position="27"/>
    </location>
</feature>
<evidence type="ECO:0000313" key="3">
    <source>
        <dbReference type="Proteomes" id="UP000034794"/>
    </source>
</evidence>
<sequence>MKSISNFCFTVTLTLVICSLLAPLAGLQITTGGAILNGLMFVAACIFAGFNHKGERQTLVLINLCIATLVNFGSIGFLMFGPWVVSNVILVIAWQLGSIIYAELSYSRS</sequence>
<proteinExistence type="predicted"/>
<dbReference type="EMBL" id="LCMI01000006">
    <property type="protein sequence ID" value="KKU33119.1"/>
    <property type="molecule type" value="Genomic_DNA"/>
</dbReference>
<dbReference type="Proteomes" id="UP000034794">
    <property type="component" value="Unassembled WGS sequence"/>
</dbReference>
<comment type="caution">
    <text evidence="2">The sequence shown here is derived from an EMBL/GenBank/DDBJ whole genome shotgun (WGS) entry which is preliminary data.</text>
</comment>
<evidence type="ECO:0000313" key="2">
    <source>
        <dbReference type="EMBL" id="KKU33119.1"/>
    </source>
</evidence>
<gene>
    <name evidence="2" type="ORF">UX47_C0006G0090</name>
</gene>
<accession>A0A0G1PJZ4</accession>
<organism evidence="2 3">
    <name type="scientific">Candidatus Collierbacteria bacterium GW2011_GWA2_46_26</name>
    <dbReference type="NCBI Taxonomy" id="1618381"/>
    <lineage>
        <taxon>Bacteria</taxon>
        <taxon>Candidatus Collieribacteriota</taxon>
    </lineage>
</organism>
<feature type="transmembrane region" description="Helical" evidence="1">
    <location>
        <begin position="58"/>
        <end position="78"/>
    </location>
</feature>
<dbReference type="AlphaFoldDB" id="A0A0G1PJZ4"/>
<feature type="transmembrane region" description="Helical" evidence="1">
    <location>
        <begin position="33"/>
        <end position="51"/>
    </location>
</feature>
<keyword evidence="1" id="KW-1133">Transmembrane helix</keyword>
<feature type="transmembrane region" description="Helical" evidence="1">
    <location>
        <begin position="84"/>
        <end position="104"/>
    </location>
</feature>
<keyword evidence="1" id="KW-0812">Transmembrane</keyword>